<dbReference type="Proteomes" id="UP000281553">
    <property type="component" value="Unassembled WGS sequence"/>
</dbReference>
<feature type="region of interest" description="Disordered" evidence="1">
    <location>
        <begin position="98"/>
        <end position="117"/>
    </location>
</feature>
<name>A0A3P7NMA3_DIBLA</name>
<keyword evidence="3" id="KW-1185">Reference proteome</keyword>
<evidence type="ECO:0000313" key="2">
    <source>
        <dbReference type="EMBL" id="VDN10429.1"/>
    </source>
</evidence>
<proteinExistence type="predicted"/>
<accession>A0A3P7NMA3</accession>
<dbReference type="AlphaFoldDB" id="A0A3P7NMA3"/>
<reference evidence="2 3" key="1">
    <citation type="submission" date="2018-11" db="EMBL/GenBank/DDBJ databases">
        <authorList>
            <consortium name="Pathogen Informatics"/>
        </authorList>
    </citation>
    <scope>NUCLEOTIDE SEQUENCE [LARGE SCALE GENOMIC DNA]</scope>
</reference>
<protein>
    <submittedName>
        <fullName evidence="2">Uncharacterized protein</fullName>
    </submittedName>
</protein>
<evidence type="ECO:0000256" key="1">
    <source>
        <dbReference type="SAM" id="MobiDB-lite"/>
    </source>
</evidence>
<evidence type="ECO:0000313" key="3">
    <source>
        <dbReference type="Proteomes" id="UP000281553"/>
    </source>
</evidence>
<sequence>MQPTVHGQTRYIVRFPQLTDSDFKHWEVYTDSSFGEGYSRAEFVRSRRPATGPTAIGQTVFSGDGGGATAYFDARVSGDESVAMEPWEKDKHPYSITYSADRAQRIPEPASPSAYIN</sequence>
<dbReference type="OrthoDB" id="42561at2759"/>
<organism evidence="2 3">
    <name type="scientific">Dibothriocephalus latus</name>
    <name type="common">Fish tapeworm</name>
    <name type="synonym">Diphyllobothrium latum</name>
    <dbReference type="NCBI Taxonomy" id="60516"/>
    <lineage>
        <taxon>Eukaryota</taxon>
        <taxon>Metazoa</taxon>
        <taxon>Spiralia</taxon>
        <taxon>Lophotrochozoa</taxon>
        <taxon>Platyhelminthes</taxon>
        <taxon>Cestoda</taxon>
        <taxon>Eucestoda</taxon>
        <taxon>Diphyllobothriidea</taxon>
        <taxon>Diphyllobothriidae</taxon>
        <taxon>Dibothriocephalus</taxon>
    </lineage>
</organism>
<feature type="non-terminal residue" evidence="2">
    <location>
        <position position="117"/>
    </location>
</feature>
<gene>
    <name evidence="2" type="ORF">DILT_LOCUS6260</name>
</gene>
<dbReference type="EMBL" id="UYRU01049121">
    <property type="protein sequence ID" value="VDN10429.1"/>
    <property type="molecule type" value="Genomic_DNA"/>
</dbReference>